<dbReference type="InterPro" id="IPR044925">
    <property type="entry name" value="His-Me_finger_sf"/>
</dbReference>
<keyword evidence="2" id="KW-0255">Endonuclease</keyword>
<dbReference type="GO" id="GO:0004519">
    <property type="term" value="F:endonuclease activity"/>
    <property type="evidence" value="ECO:0007669"/>
    <property type="project" value="UniProtKB-KW"/>
</dbReference>
<evidence type="ECO:0000313" key="3">
    <source>
        <dbReference type="Proteomes" id="UP001516351"/>
    </source>
</evidence>
<evidence type="ECO:0000259" key="1">
    <source>
        <dbReference type="Pfam" id="PF13392"/>
    </source>
</evidence>
<accession>A0ABX2P6C6</accession>
<keyword evidence="3" id="KW-1185">Reference proteome</keyword>
<feature type="domain" description="HNH nuclease" evidence="1">
    <location>
        <begin position="16"/>
        <end position="59"/>
    </location>
</feature>
<proteinExistence type="predicted"/>
<gene>
    <name evidence="2" type="ORF">HW542_11865</name>
</gene>
<keyword evidence="2" id="KW-0378">Hydrolase</keyword>
<name>A0ABX2P6C6_9PROT</name>
<protein>
    <submittedName>
        <fullName evidence="2">HNH endonuclease</fullName>
    </submittedName>
</protein>
<dbReference type="EMBL" id="JABXXV010000006">
    <property type="protein sequence ID" value="NVN47499.1"/>
    <property type="molecule type" value="Genomic_DNA"/>
</dbReference>
<dbReference type="InterPro" id="IPR003615">
    <property type="entry name" value="HNH_nuc"/>
</dbReference>
<evidence type="ECO:0000313" key="2">
    <source>
        <dbReference type="EMBL" id="NVN47499.1"/>
    </source>
</evidence>
<dbReference type="SUPFAM" id="SSF54060">
    <property type="entry name" value="His-Me finger endonucleases"/>
    <property type="match status" value="1"/>
</dbReference>
<dbReference type="Gene3D" id="3.90.75.10">
    <property type="entry name" value="Homing Intron 3 (I-ppo) Encoded Endonuclease, Chain A"/>
    <property type="match status" value="1"/>
</dbReference>
<organism evidence="2 3">
    <name type="scientific">Asaia spathodeae</name>
    <dbReference type="NCBI Taxonomy" id="657016"/>
    <lineage>
        <taxon>Bacteria</taxon>
        <taxon>Pseudomonadati</taxon>
        <taxon>Pseudomonadota</taxon>
        <taxon>Alphaproteobacteria</taxon>
        <taxon>Acetobacterales</taxon>
        <taxon>Acetobacteraceae</taxon>
        <taxon>Asaia</taxon>
    </lineage>
</organism>
<keyword evidence="2" id="KW-0540">Nuclease</keyword>
<comment type="caution">
    <text evidence="2">The sequence shown here is derived from an EMBL/GenBank/DDBJ whole genome shotgun (WGS) entry which is preliminary data.</text>
</comment>
<dbReference type="Proteomes" id="UP001516351">
    <property type="component" value="Unassembled WGS sequence"/>
</dbReference>
<dbReference type="Pfam" id="PF13392">
    <property type="entry name" value="HNH_3"/>
    <property type="match status" value="1"/>
</dbReference>
<dbReference type="InterPro" id="IPR044930">
    <property type="entry name" value="Homing_endonuclease_His-Me"/>
</dbReference>
<sequence>MDGATFLRGYGRIGSKGAHVVSYRLFCGPTEDGLIVRHRCDNRLCVNPDHLSLGTHLDNRNDCVSRNRQATGSKIARSILNEAMAAKLKAIFEYPVNIASLSRKTGIPKQALYHLKAGRTWRNVPCEK</sequence>
<reference evidence="2 3" key="1">
    <citation type="submission" date="2020-06" db="EMBL/GenBank/DDBJ databases">
        <title>Synonyms of Asaia species.</title>
        <authorList>
            <person name="Sombolestani A."/>
        </authorList>
    </citation>
    <scope>NUCLEOTIDE SEQUENCE [LARGE SCALE GENOMIC DNA]</scope>
    <source>
        <strain evidence="2 3">LMG 27047</strain>
    </source>
</reference>